<keyword evidence="3" id="KW-1185">Reference proteome</keyword>
<evidence type="ECO:0000256" key="1">
    <source>
        <dbReference type="SAM" id="MobiDB-lite"/>
    </source>
</evidence>
<name>A0A445APU5_ARAHY</name>
<feature type="compositionally biased region" description="Low complexity" evidence="1">
    <location>
        <begin position="30"/>
        <end position="44"/>
    </location>
</feature>
<feature type="region of interest" description="Disordered" evidence="1">
    <location>
        <begin position="74"/>
        <end position="104"/>
    </location>
</feature>
<gene>
    <name evidence="2" type="ORF">Ahy_B01g052547</name>
</gene>
<sequence>MKTSRGVADQPNGRGRGHGRGRVSAGTLENSGSSPSNSTTPVTSQIVGASEQPFIIVSNPNYVPASTVTPLPPFAQQSTVSATPPPATDTAVLESSHGSQPYDAPLPSPIVRLTIWFDGRMTFAPNNDACTQEMTNVIKLMYDHPWPSYKKISSETRDFFVQLLFIWDKEHDALIRKIYDHQMGRWLQQMLKDVRERRDHLTIWLCPKINKALYVQWETNEGFRYQRLTNKANRASARWSKYTPGSATFMNTKAKLLKLLDRDATLTETFKYIHTLKENKERFVD</sequence>
<evidence type="ECO:0000313" key="3">
    <source>
        <dbReference type="Proteomes" id="UP000289738"/>
    </source>
</evidence>
<reference evidence="2 3" key="1">
    <citation type="submission" date="2019-01" db="EMBL/GenBank/DDBJ databases">
        <title>Sequencing of cultivated peanut Arachis hypogaea provides insights into genome evolution and oil improvement.</title>
        <authorList>
            <person name="Chen X."/>
        </authorList>
    </citation>
    <scope>NUCLEOTIDE SEQUENCE [LARGE SCALE GENOMIC DNA]</scope>
    <source>
        <strain evidence="3">cv. Fuhuasheng</strain>
        <tissue evidence="2">Leaves</tissue>
    </source>
</reference>
<dbReference type="EMBL" id="SDMP01000011">
    <property type="protein sequence ID" value="RYR28425.1"/>
    <property type="molecule type" value="Genomic_DNA"/>
</dbReference>
<proteinExistence type="predicted"/>
<accession>A0A445APU5</accession>
<dbReference type="Proteomes" id="UP000289738">
    <property type="component" value="Chromosome B01"/>
</dbReference>
<evidence type="ECO:0000313" key="2">
    <source>
        <dbReference type="EMBL" id="RYR28425.1"/>
    </source>
</evidence>
<comment type="caution">
    <text evidence="2">The sequence shown here is derived from an EMBL/GenBank/DDBJ whole genome shotgun (WGS) entry which is preliminary data.</text>
</comment>
<protein>
    <submittedName>
        <fullName evidence="2">Uncharacterized protein</fullName>
    </submittedName>
</protein>
<feature type="region of interest" description="Disordered" evidence="1">
    <location>
        <begin position="1"/>
        <end position="44"/>
    </location>
</feature>
<organism evidence="2 3">
    <name type="scientific">Arachis hypogaea</name>
    <name type="common">Peanut</name>
    <dbReference type="NCBI Taxonomy" id="3818"/>
    <lineage>
        <taxon>Eukaryota</taxon>
        <taxon>Viridiplantae</taxon>
        <taxon>Streptophyta</taxon>
        <taxon>Embryophyta</taxon>
        <taxon>Tracheophyta</taxon>
        <taxon>Spermatophyta</taxon>
        <taxon>Magnoliopsida</taxon>
        <taxon>eudicotyledons</taxon>
        <taxon>Gunneridae</taxon>
        <taxon>Pentapetalae</taxon>
        <taxon>rosids</taxon>
        <taxon>fabids</taxon>
        <taxon>Fabales</taxon>
        <taxon>Fabaceae</taxon>
        <taxon>Papilionoideae</taxon>
        <taxon>50 kb inversion clade</taxon>
        <taxon>dalbergioids sensu lato</taxon>
        <taxon>Dalbergieae</taxon>
        <taxon>Pterocarpus clade</taxon>
        <taxon>Arachis</taxon>
    </lineage>
</organism>
<dbReference type="AlphaFoldDB" id="A0A445APU5"/>